<dbReference type="AlphaFoldDB" id="H9G7S8"/>
<feature type="domain" description="Ras-associating" evidence="4">
    <location>
        <begin position="196"/>
        <end position="316"/>
    </location>
</feature>
<feature type="region of interest" description="Disordered" evidence="3">
    <location>
        <begin position="950"/>
        <end position="970"/>
    </location>
</feature>
<organism evidence="6 7">
    <name type="scientific">Anolis carolinensis</name>
    <name type="common">Green anole</name>
    <name type="synonym">American chameleon</name>
    <dbReference type="NCBI Taxonomy" id="28377"/>
    <lineage>
        <taxon>Eukaryota</taxon>
        <taxon>Metazoa</taxon>
        <taxon>Chordata</taxon>
        <taxon>Craniata</taxon>
        <taxon>Vertebrata</taxon>
        <taxon>Euteleostomi</taxon>
        <taxon>Lepidosauria</taxon>
        <taxon>Squamata</taxon>
        <taxon>Bifurcata</taxon>
        <taxon>Unidentata</taxon>
        <taxon>Episquamata</taxon>
        <taxon>Toxicofera</taxon>
        <taxon>Iguania</taxon>
        <taxon>Dactyloidae</taxon>
        <taxon>Anolis</taxon>
    </lineage>
</organism>
<accession>H9G7S8</accession>
<keyword evidence="1" id="KW-0343">GTPase activation</keyword>
<dbReference type="GO" id="GO:0005096">
    <property type="term" value="F:GTPase activator activity"/>
    <property type="evidence" value="ECO:0000318"/>
    <property type="project" value="GO_Central"/>
</dbReference>
<reference evidence="6" key="1">
    <citation type="submission" date="2009-12" db="EMBL/GenBank/DDBJ databases">
        <title>The Genome Sequence of Anolis carolinensis (Green Anole Lizard).</title>
        <authorList>
            <consortium name="The Genome Sequencing Platform"/>
            <person name="Di Palma F."/>
            <person name="Alfoldi J."/>
            <person name="Heiman D."/>
            <person name="Young S."/>
            <person name="Grabherr M."/>
            <person name="Johnson J."/>
            <person name="Lander E.S."/>
            <person name="Lindblad-Toh K."/>
        </authorList>
    </citation>
    <scope>NUCLEOTIDE SEQUENCE [LARGE SCALE GENOMIC DNA]</scope>
    <source>
        <strain evidence="6">JBL SC #1</strain>
    </source>
</reference>
<dbReference type="Gene3D" id="2.30.29.30">
    <property type="entry name" value="Pleckstrin-homology domain (PH domain)/Phosphotyrosine-binding domain (PTB)"/>
    <property type="match status" value="1"/>
</dbReference>
<dbReference type="GO" id="GO:0035023">
    <property type="term" value="P:regulation of Rho protein signal transduction"/>
    <property type="evidence" value="ECO:0007669"/>
    <property type="project" value="InterPro"/>
</dbReference>
<dbReference type="PROSITE" id="PS50200">
    <property type="entry name" value="RA"/>
    <property type="match status" value="1"/>
</dbReference>
<dbReference type="Ensembl" id="ENSACAT00000003593.4">
    <property type="protein sequence ID" value="ENSACAP00000003506.4"/>
    <property type="gene ID" value="ENSACAG00000003596.4"/>
</dbReference>
<keyword evidence="2" id="KW-0597">Phosphoprotein</keyword>
<dbReference type="InterPro" id="IPR008936">
    <property type="entry name" value="Rho_GTPase_activation_prot"/>
</dbReference>
<evidence type="ECO:0000256" key="3">
    <source>
        <dbReference type="SAM" id="MobiDB-lite"/>
    </source>
</evidence>
<feature type="compositionally biased region" description="Basic residues" evidence="3">
    <location>
        <begin position="27"/>
        <end position="43"/>
    </location>
</feature>
<dbReference type="InterPro" id="IPR011993">
    <property type="entry name" value="PH-like_dom_sf"/>
</dbReference>
<dbReference type="Pfam" id="PF00788">
    <property type="entry name" value="RA"/>
    <property type="match status" value="1"/>
</dbReference>
<dbReference type="InterPro" id="IPR047887">
    <property type="entry name" value="ARHGAP20_PH"/>
</dbReference>
<dbReference type="Pfam" id="PF22286">
    <property type="entry name" value="RHG20_PH"/>
    <property type="match status" value="1"/>
</dbReference>
<evidence type="ECO:0000256" key="2">
    <source>
        <dbReference type="ARBA" id="ARBA00022553"/>
    </source>
</evidence>
<dbReference type="InterPro" id="IPR000159">
    <property type="entry name" value="RA_dom"/>
</dbReference>
<dbReference type="SUPFAM" id="SSF50729">
    <property type="entry name" value="PH domain-like"/>
    <property type="match status" value="1"/>
</dbReference>
<dbReference type="STRING" id="28377.ENSACAP00000003506"/>
<gene>
    <name evidence="6" type="primary">LOC103280657</name>
</gene>
<feature type="region of interest" description="Disordered" evidence="3">
    <location>
        <begin position="1000"/>
        <end position="1027"/>
    </location>
</feature>
<dbReference type="HOGENOM" id="CLU_015883_4_0_1"/>
<feature type="compositionally biased region" description="Low complexity" evidence="3">
    <location>
        <begin position="757"/>
        <end position="776"/>
    </location>
</feature>
<dbReference type="SUPFAM" id="SSF48350">
    <property type="entry name" value="GTPase activation domain, GAP"/>
    <property type="match status" value="1"/>
</dbReference>
<dbReference type="CDD" id="cd04402">
    <property type="entry name" value="RhoGAP_ARHGAP20"/>
    <property type="match status" value="1"/>
</dbReference>
<dbReference type="SMART" id="SM00324">
    <property type="entry name" value="RhoGAP"/>
    <property type="match status" value="1"/>
</dbReference>
<dbReference type="Pfam" id="PF00620">
    <property type="entry name" value="RhoGAP"/>
    <property type="match status" value="1"/>
</dbReference>
<dbReference type="Proteomes" id="UP000001646">
    <property type="component" value="Unplaced"/>
</dbReference>
<evidence type="ECO:0000256" key="1">
    <source>
        <dbReference type="ARBA" id="ARBA00022468"/>
    </source>
</evidence>
<dbReference type="Gene3D" id="1.10.555.10">
    <property type="entry name" value="Rho GTPase activation protein"/>
    <property type="match status" value="1"/>
</dbReference>
<dbReference type="PROSITE" id="PS50238">
    <property type="entry name" value="RHOGAP"/>
    <property type="match status" value="1"/>
</dbReference>
<feature type="domain" description="Rho-GAP" evidence="5">
    <location>
        <begin position="366"/>
        <end position="552"/>
    </location>
</feature>
<dbReference type="GeneTree" id="ENSGT00940000154633"/>
<dbReference type="InParanoid" id="H9G7S8"/>
<proteinExistence type="predicted"/>
<reference evidence="6" key="3">
    <citation type="submission" date="2025-09" db="UniProtKB">
        <authorList>
            <consortium name="Ensembl"/>
        </authorList>
    </citation>
    <scope>IDENTIFICATION</scope>
</reference>
<name>H9G7S8_ANOCA</name>
<evidence type="ECO:0000313" key="6">
    <source>
        <dbReference type="Ensembl" id="ENSACAP00000003506.4"/>
    </source>
</evidence>
<dbReference type="KEGG" id="acs:103280657"/>
<dbReference type="PANTHER" id="PTHR23179:SF36">
    <property type="entry name" value="RHO-GAP DOMAIN-CONTAINING PROTEIN"/>
    <property type="match status" value="1"/>
</dbReference>
<dbReference type="PANTHER" id="PTHR23179">
    <property type="entry name" value="T-CELL ACTIVATION RHO GTPASE ACTIVATING PROTEIN-RELATED"/>
    <property type="match status" value="1"/>
</dbReference>
<feature type="region of interest" description="Disordered" evidence="3">
    <location>
        <begin position="1"/>
        <end position="68"/>
    </location>
</feature>
<feature type="region of interest" description="Disordered" evidence="3">
    <location>
        <begin position="312"/>
        <end position="362"/>
    </location>
</feature>
<reference evidence="6" key="2">
    <citation type="submission" date="2025-08" db="UniProtKB">
        <authorList>
            <consortium name="Ensembl"/>
        </authorList>
    </citation>
    <scope>IDENTIFICATION</scope>
</reference>
<protein>
    <submittedName>
        <fullName evidence="6">Uncharacterized protein</fullName>
    </submittedName>
</protein>
<evidence type="ECO:0000313" key="7">
    <source>
        <dbReference type="Proteomes" id="UP000001646"/>
    </source>
</evidence>
<dbReference type="GO" id="GO:0007165">
    <property type="term" value="P:signal transduction"/>
    <property type="evidence" value="ECO:0007669"/>
    <property type="project" value="InterPro"/>
</dbReference>
<feature type="region of interest" description="Disordered" evidence="3">
    <location>
        <begin position="737"/>
        <end position="776"/>
    </location>
</feature>
<dbReference type="InterPro" id="IPR047886">
    <property type="entry name" value="ARHGAP20-like_RhoGAP"/>
</dbReference>
<sequence>MTPQQRAHWGPAGAGEERAPSPAALQKQHHHQKMKPIVHRRRSTPTAISRALSKSKHHSSSRDVVLCPSQPDSGLSAAGAFGRPNSLFLLDERVQMTQGLQTQERHLFLFDDRLVVAKSKSPSSLKLKKQVPLGEVWTGACLGDVSEKRLSPEASFVLGWPTANWVATFSSPEVKEKWLSTLLWHVEAAKQAESPKCLPMQVFLMDGENSSATVSVPVSNMEVADDVVKKAAQQLGLPGRASDYRLCVLSGRDSPAFPLLGHEYPFSIILSGLRGPVDHLQGTNNNNHLLPGREASVLDQIPKERQCQFVLKPRPSAHLPLRREPLQKHSKRKKSLIDWALRRSSSTPTSSPASQSPPNPRKLFGLSLSSVCPDGRLPKPIMDILQLLYLEGPSTRGIFRRSANAKTCKELKERLNSGDDVQVDGESVFVAAAVITDFLRNIPDSVLSSDMHGLWMEAMDKENWEHRIEAIQSLVNQLPEANRILLRYLFGILHRIEQNASENQMTAFNLALCIAPNMLWLPSPTGPEEESKATKKVAFLVQFLIENSAEVFGREITLLFQRPERKKSKSVDDILAQRIDSSDEMEFAASFGERSKPRYRLEVEDGLFGPSLSEEREDWDLFSEIAACYRSKAGKNASADSYDLLEQEEEGGSFCSLGSVCSLDPARNRCSSEPSVCLSSRLASQEHEPVARQSSCDAAIMHSHGDYIRRLQQLQLESQKLINEGLSPGLGRAAGPGFWRPSLGGNASKRPGGQKASLSNRSSFSSLSSTTSPSASSLSSLDSAFSYCSESSSAFSPTDTASSLPFMFGTSARLHALSPKVSKRSSKEWHKPLTSPLPLSDVEFSFESREDDRESGGREEVTVFLPIVSSSGSLENIKSKDGKEESRAETLSCPLTNCSHVKTEYRTAIPSPESNFVTSMKHIEIKGSKEAPFSQGSLKRTKITVYMAPKERSPRESPVVPDEGYVATDPSSSKTVRVHIPQTVFYGQNTPLVLQSVSRRYHHESLSPPTRAEEPEPLGGPDVGCSQEVSKTFSHTFRIFLPASVRHTVREYFSRDGPEEHRAASVETVEEELLRSRAEWLRSPPCADGGPETLMFAEETFV</sequence>
<dbReference type="CDD" id="cd13319">
    <property type="entry name" value="PH_RARhoGAP"/>
    <property type="match status" value="1"/>
</dbReference>
<dbReference type="Bgee" id="ENSACAG00000003596">
    <property type="expression patterns" value="Expressed in heart and 6 other cell types or tissues"/>
</dbReference>
<evidence type="ECO:0000259" key="5">
    <source>
        <dbReference type="PROSITE" id="PS50238"/>
    </source>
</evidence>
<dbReference type="InterPro" id="IPR000198">
    <property type="entry name" value="RhoGAP_dom"/>
</dbReference>
<feature type="compositionally biased region" description="Low complexity" evidence="3">
    <location>
        <begin position="344"/>
        <end position="354"/>
    </location>
</feature>
<evidence type="ECO:0000259" key="4">
    <source>
        <dbReference type="PROSITE" id="PS50200"/>
    </source>
</evidence>
<dbReference type="eggNOG" id="KOG4724">
    <property type="taxonomic scope" value="Eukaryota"/>
</dbReference>
<keyword evidence="7" id="KW-1185">Reference proteome</keyword>
<dbReference type="FunFam" id="1.10.555.10:FF:000025">
    <property type="entry name" value="Rho GTPase-activating protein 20"/>
    <property type="match status" value="1"/>
</dbReference>
<dbReference type="OrthoDB" id="9994905at2759"/>